<feature type="transmembrane region" description="Helical" evidence="2">
    <location>
        <begin position="121"/>
        <end position="146"/>
    </location>
</feature>
<feature type="transmembrane region" description="Helical" evidence="2">
    <location>
        <begin position="35"/>
        <end position="54"/>
    </location>
</feature>
<dbReference type="InterPro" id="IPR009571">
    <property type="entry name" value="SUR7/Rim9-like_fungi"/>
</dbReference>
<feature type="transmembrane region" description="Helical" evidence="2">
    <location>
        <begin position="202"/>
        <end position="225"/>
    </location>
</feature>
<evidence type="ECO:0000313" key="4">
    <source>
        <dbReference type="Proteomes" id="UP000016926"/>
    </source>
</evidence>
<evidence type="ECO:0000256" key="2">
    <source>
        <dbReference type="SAM" id="Phobius"/>
    </source>
</evidence>
<name>M7WKS7_RHOT1</name>
<feature type="region of interest" description="Disordered" evidence="1">
    <location>
        <begin position="376"/>
        <end position="400"/>
    </location>
</feature>
<keyword evidence="4" id="KW-1185">Reference proteome</keyword>
<dbReference type="RefSeq" id="XP_016269760.1">
    <property type="nucleotide sequence ID" value="XM_016419405.1"/>
</dbReference>
<dbReference type="EMBL" id="KB722677">
    <property type="protein sequence ID" value="EMS18641.1"/>
    <property type="molecule type" value="Genomic_DNA"/>
</dbReference>
<dbReference type="HOGENOM" id="CLU_032840_0_0_1"/>
<reference evidence="3 4" key="1">
    <citation type="journal article" date="2012" name="Nat. Commun.">
        <title>A multi-omic map of the lipid-producing yeast Rhodosporidium toruloides.</title>
        <authorList>
            <person name="Zhu Z."/>
            <person name="Zhang S."/>
            <person name="Liu H."/>
            <person name="Shen H."/>
            <person name="Lin X."/>
            <person name="Yang F."/>
            <person name="Zhou Y.J."/>
            <person name="Jin G."/>
            <person name="Ye M."/>
            <person name="Zou H."/>
            <person name="Zou H."/>
            <person name="Zhao Z.K."/>
        </authorList>
    </citation>
    <scope>NUCLEOTIDE SEQUENCE [LARGE SCALE GENOMIC DNA]</scope>
    <source>
        <strain evidence="3 4">NP11</strain>
    </source>
</reference>
<keyword evidence="2" id="KW-0472">Membrane</keyword>
<dbReference type="GeneID" id="27369757"/>
<dbReference type="GO" id="GO:0005886">
    <property type="term" value="C:plasma membrane"/>
    <property type="evidence" value="ECO:0007669"/>
    <property type="project" value="InterPro"/>
</dbReference>
<feature type="transmembrane region" description="Helical" evidence="2">
    <location>
        <begin position="158"/>
        <end position="182"/>
    </location>
</feature>
<dbReference type="Pfam" id="PF06687">
    <property type="entry name" value="SUR7"/>
    <property type="match status" value="1"/>
</dbReference>
<dbReference type="PANTHER" id="PTHR28013:SF4">
    <property type="entry name" value="MARVEL DOMAIN-CONTAINING PROTEIN"/>
    <property type="match status" value="1"/>
</dbReference>
<dbReference type="InterPro" id="IPR051380">
    <property type="entry name" value="pH-response_reg_palI/RIM9"/>
</dbReference>
<dbReference type="OrthoDB" id="3365245at2759"/>
<dbReference type="GO" id="GO:0032153">
    <property type="term" value="C:cell division site"/>
    <property type="evidence" value="ECO:0007669"/>
    <property type="project" value="TreeGrafter"/>
</dbReference>
<sequence>MAGFGIRPATPGKSVTRTARAAPAMPHPLVTRRTIVVLSATILLVLVSVSVPLLKSIYFLKASISTSVGGTNISGTVTLGTWGYCVDGTCTSAKLGYSLDVAQLFGVNGKIAGISTSVLKWITYLLILHPIAAGFSAISVVLGLLAHTHGFAGTAFTTCFASFAATFSLLAFIFDIVVFVIAKSRIQSSAVGGSAQLGNAVWMTLAAMILLALSGFFFGCGACVIRRQRAGKEASEAYRPHPDADYGAKMRTEALVAAERDAWRRKNEGQLPQFAEREAIPLNSLDYNQDDEDPPAARYEPRQFASSSDIAGQGAGAPSIITGVGEGYGRRNPSGAPGQGQGVSFAPEPTSYRGYAAGGAAGIGAGSQLAAEARANRGYASEGGPADDRRLNSTSSGTTEPFTGMYGHEQPVGQAVSGAYAHEGVGAYGASQLVGPRAPSASPAYGGAYRPYPQSTSPPPMQGSSNAVPPLPAATAFGSSSTPYPPEKPSYPYQQSTSPTYHQPQQQHLYVQNPSSMYEDPYVQPQGLQDARSLAPTYHTHEATGAGGLQYQSTSGHDMYGVPRY</sequence>
<organism evidence="3 4">
    <name type="scientific">Rhodotorula toruloides (strain NP11)</name>
    <name type="common">Yeast</name>
    <name type="synonym">Rhodosporidium toruloides</name>
    <dbReference type="NCBI Taxonomy" id="1130832"/>
    <lineage>
        <taxon>Eukaryota</taxon>
        <taxon>Fungi</taxon>
        <taxon>Dikarya</taxon>
        <taxon>Basidiomycota</taxon>
        <taxon>Pucciniomycotina</taxon>
        <taxon>Microbotryomycetes</taxon>
        <taxon>Sporidiobolales</taxon>
        <taxon>Sporidiobolaceae</taxon>
        <taxon>Rhodotorula</taxon>
    </lineage>
</organism>
<keyword evidence="2" id="KW-1133">Transmembrane helix</keyword>
<dbReference type="eggNOG" id="ENOG502RZSZ">
    <property type="taxonomic scope" value="Eukaryota"/>
</dbReference>
<dbReference type="Proteomes" id="UP000016926">
    <property type="component" value="Unassembled WGS sequence"/>
</dbReference>
<dbReference type="PANTHER" id="PTHR28013">
    <property type="entry name" value="PROTEIN DCV1-RELATED"/>
    <property type="match status" value="1"/>
</dbReference>
<feature type="region of interest" description="Disordered" evidence="1">
    <location>
        <begin position="282"/>
        <end position="347"/>
    </location>
</feature>
<evidence type="ECO:0000256" key="1">
    <source>
        <dbReference type="SAM" id="MobiDB-lite"/>
    </source>
</evidence>
<dbReference type="GO" id="GO:0035838">
    <property type="term" value="C:growing cell tip"/>
    <property type="evidence" value="ECO:0007669"/>
    <property type="project" value="TreeGrafter"/>
</dbReference>
<evidence type="ECO:0000313" key="3">
    <source>
        <dbReference type="EMBL" id="EMS18641.1"/>
    </source>
</evidence>
<feature type="region of interest" description="Disordered" evidence="1">
    <location>
        <begin position="445"/>
        <end position="505"/>
    </location>
</feature>
<dbReference type="AlphaFoldDB" id="M7WKS7"/>
<keyword evidence="2" id="KW-0812">Transmembrane</keyword>
<proteinExistence type="predicted"/>
<feature type="compositionally biased region" description="Polar residues" evidence="1">
    <location>
        <begin position="492"/>
        <end position="505"/>
    </location>
</feature>
<protein>
    <submittedName>
        <fullName evidence="3">Rim9 protein</fullName>
    </submittedName>
</protein>
<gene>
    <name evidence="3" type="ORF">RHTO_05744</name>
</gene>
<accession>M7WKS7</accession>